<sequence length="140" mass="15189">MRRWKKIVAAIAVVLLAGASYGWYLYNKKPADTRKQTPTTAIVAADLVKSFQQNETAANSRYVDKLILVSGKVSGNNIDKDGHATVFLDTGDPLAAVTCSFYNEEAETVKRIPVGSAIRVKGICTGILTDVILNRCSLVK</sequence>
<gene>
    <name evidence="1" type="ORF">A3860_23350</name>
</gene>
<dbReference type="EMBL" id="LVYD01000044">
    <property type="protein sequence ID" value="OQP63874.1"/>
    <property type="molecule type" value="Genomic_DNA"/>
</dbReference>
<keyword evidence="2" id="KW-1185">Reference proteome</keyword>
<dbReference type="Pfam" id="PF12869">
    <property type="entry name" value="tRNA_anti-like"/>
    <property type="match status" value="1"/>
</dbReference>
<comment type="caution">
    <text evidence="1">The sequence shown here is derived from an EMBL/GenBank/DDBJ whole genome shotgun (WGS) entry which is preliminary data.</text>
</comment>
<evidence type="ECO:0008006" key="3">
    <source>
        <dbReference type="Google" id="ProtNLM"/>
    </source>
</evidence>
<dbReference type="STRING" id="1703345.A3860_23350"/>
<evidence type="ECO:0000313" key="1">
    <source>
        <dbReference type="EMBL" id="OQP63874.1"/>
    </source>
</evidence>
<dbReference type="OrthoDB" id="673558at2"/>
<proteinExistence type="predicted"/>
<organism evidence="1 2">
    <name type="scientific">Niastella vici</name>
    <dbReference type="NCBI Taxonomy" id="1703345"/>
    <lineage>
        <taxon>Bacteria</taxon>
        <taxon>Pseudomonadati</taxon>
        <taxon>Bacteroidota</taxon>
        <taxon>Chitinophagia</taxon>
        <taxon>Chitinophagales</taxon>
        <taxon>Chitinophagaceae</taxon>
        <taxon>Niastella</taxon>
    </lineage>
</organism>
<protein>
    <recommendedName>
        <fullName evidence="3">tRNA_anti-like</fullName>
    </recommendedName>
</protein>
<dbReference type="InterPro" id="IPR024422">
    <property type="entry name" value="Protein_unknown_function_OB"/>
</dbReference>
<name>A0A1V9FZY0_9BACT</name>
<dbReference type="Proteomes" id="UP000192796">
    <property type="component" value="Unassembled WGS sequence"/>
</dbReference>
<reference evidence="1 2" key="1">
    <citation type="submission" date="2016-03" db="EMBL/GenBank/DDBJ databases">
        <title>Niastella vici sp. nov., isolated from farmland soil.</title>
        <authorList>
            <person name="Chen L."/>
            <person name="Wang D."/>
            <person name="Yang S."/>
            <person name="Wang G."/>
        </authorList>
    </citation>
    <scope>NUCLEOTIDE SEQUENCE [LARGE SCALE GENOMIC DNA]</scope>
    <source>
        <strain evidence="1 2">DJ57</strain>
    </source>
</reference>
<dbReference type="AlphaFoldDB" id="A0A1V9FZY0"/>
<evidence type="ECO:0000313" key="2">
    <source>
        <dbReference type="Proteomes" id="UP000192796"/>
    </source>
</evidence>
<accession>A0A1V9FZY0</accession>
<dbReference type="RefSeq" id="WP_081147538.1">
    <property type="nucleotide sequence ID" value="NZ_LVYD01000044.1"/>
</dbReference>